<keyword evidence="4" id="KW-1185">Reference proteome</keyword>
<protein>
    <submittedName>
        <fullName evidence="3">PPOX class F420-dependent oxidoreductase</fullName>
    </submittedName>
</protein>
<accession>A0ABU7JUR2</accession>
<reference evidence="3 4" key="1">
    <citation type="submission" date="2023-08" db="EMBL/GenBank/DDBJ databases">
        <authorList>
            <person name="Girao M."/>
            <person name="Carvalho M.F."/>
        </authorList>
    </citation>
    <scope>NUCLEOTIDE SEQUENCE [LARGE SCALE GENOMIC DNA]</scope>
    <source>
        <strain evidence="3 4">CC-R104</strain>
    </source>
</reference>
<proteinExistence type="predicted"/>
<keyword evidence="1" id="KW-0560">Oxidoreductase</keyword>
<dbReference type="InterPro" id="IPR011576">
    <property type="entry name" value="Pyridox_Oxase_N"/>
</dbReference>
<gene>
    <name evidence="3" type="ORF">Q8814_16790</name>
</gene>
<dbReference type="NCBIfam" id="TIGR03618">
    <property type="entry name" value="Rv1155_F420"/>
    <property type="match status" value="1"/>
</dbReference>
<dbReference type="Gene3D" id="2.30.110.10">
    <property type="entry name" value="Electron Transport, Fmn-binding Protein, Chain A"/>
    <property type="match status" value="1"/>
</dbReference>
<dbReference type="InterPro" id="IPR012349">
    <property type="entry name" value="Split_barrel_FMN-bd"/>
</dbReference>
<dbReference type="RefSeq" id="WP_330153147.1">
    <property type="nucleotide sequence ID" value="NZ_JAUZMZ010000097.1"/>
</dbReference>
<evidence type="ECO:0000313" key="4">
    <source>
        <dbReference type="Proteomes" id="UP001331936"/>
    </source>
</evidence>
<evidence type="ECO:0000256" key="1">
    <source>
        <dbReference type="ARBA" id="ARBA00023002"/>
    </source>
</evidence>
<dbReference type="Proteomes" id="UP001331936">
    <property type="component" value="Unassembled WGS sequence"/>
</dbReference>
<dbReference type="InterPro" id="IPR019920">
    <property type="entry name" value="F420-binding_dom_put"/>
</dbReference>
<dbReference type="PANTHER" id="PTHR35176">
    <property type="entry name" value="HEME OXYGENASE HI_0854-RELATED"/>
    <property type="match status" value="1"/>
</dbReference>
<dbReference type="InterPro" id="IPR052019">
    <property type="entry name" value="F420H2_bilvrd_red/Heme_oxyg"/>
</dbReference>
<dbReference type="EMBL" id="JAUZMZ010000097">
    <property type="protein sequence ID" value="MEE2033756.1"/>
    <property type="molecule type" value="Genomic_DNA"/>
</dbReference>
<evidence type="ECO:0000313" key="3">
    <source>
        <dbReference type="EMBL" id="MEE2033756.1"/>
    </source>
</evidence>
<comment type="caution">
    <text evidence="3">The sequence shown here is derived from an EMBL/GenBank/DDBJ whole genome shotgun (WGS) entry which is preliminary data.</text>
</comment>
<dbReference type="SUPFAM" id="SSF50475">
    <property type="entry name" value="FMN-binding split barrel"/>
    <property type="match status" value="1"/>
</dbReference>
<name>A0ABU7JUR2_9NOCA</name>
<dbReference type="Pfam" id="PF01243">
    <property type="entry name" value="PNPOx_N"/>
    <property type="match status" value="1"/>
</dbReference>
<evidence type="ECO:0000259" key="2">
    <source>
        <dbReference type="Pfam" id="PF01243"/>
    </source>
</evidence>
<sequence>MGTNRRAEITMTEPEITELLHRSRVATLASLGPTGTPHLVAMWYAVLDGEIWFETKAKSQKAVNLRRDHRITALVEAGDTYDCLRGVSIEGHAEIVDDRDTLFAVCRDVWERYTGPYTDDVRPAVEQMMHNRVAVRVAPHRVRSWDHRKLGMPTMELGGTTAAYLGSAAK</sequence>
<dbReference type="PANTHER" id="PTHR35176:SF6">
    <property type="entry name" value="HEME OXYGENASE HI_0854-RELATED"/>
    <property type="match status" value="1"/>
</dbReference>
<organism evidence="3 4">
    <name type="scientific">Rhodococcus chondri</name>
    <dbReference type="NCBI Taxonomy" id="3065941"/>
    <lineage>
        <taxon>Bacteria</taxon>
        <taxon>Bacillati</taxon>
        <taxon>Actinomycetota</taxon>
        <taxon>Actinomycetes</taxon>
        <taxon>Mycobacteriales</taxon>
        <taxon>Nocardiaceae</taxon>
        <taxon>Rhodococcus</taxon>
    </lineage>
</organism>
<feature type="domain" description="Pyridoxamine 5'-phosphate oxidase N-terminal" evidence="2">
    <location>
        <begin position="13"/>
        <end position="145"/>
    </location>
</feature>